<accession>A0ABV8JA12</accession>
<dbReference type="Proteomes" id="UP001595867">
    <property type="component" value="Unassembled WGS sequence"/>
</dbReference>
<name>A0ABV8JA12_9ACTN</name>
<gene>
    <name evidence="2" type="ORF">ACFO0C_43425</name>
</gene>
<proteinExistence type="predicted"/>
<dbReference type="InterPro" id="IPR036597">
    <property type="entry name" value="Fido-like_dom_sf"/>
</dbReference>
<evidence type="ECO:0000313" key="2">
    <source>
        <dbReference type="EMBL" id="MFC4071832.1"/>
    </source>
</evidence>
<comment type="caution">
    <text evidence="2">The sequence shown here is derived from an EMBL/GenBank/DDBJ whole genome shotgun (WGS) entry which is preliminary data.</text>
</comment>
<evidence type="ECO:0000259" key="1">
    <source>
        <dbReference type="PROSITE" id="PS51459"/>
    </source>
</evidence>
<keyword evidence="3" id="KW-1185">Reference proteome</keyword>
<dbReference type="PROSITE" id="PS51459">
    <property type="entry name" value="FIDO"/>
    <property type="match status" value="1"/>
</dbReference>
<dbReference type="InterPro" id="IPR003812">
    <property type="entry name" value="Fido"/>
</dbReference>
<dbReference type="SUPFAM" id="SSF140931">
    <property type="entry name" value="Fic-like"/>
    <property type="match status" value="1"/>
</dbReference>
<feature type="domain" description="Fido" evidence="1">
    <location>
        <begin position="68"/>
        <end position="206"/>
    </location>
</feature>
<organism evidence="2 3">
    <name type="scientific">Actinoplanes subglobosus</name>
    <dbReference type="NCBI Taxonomy" id="1547892"/>
    <lineage>
        <taxon>Bacteria</taxon>
        <taxon>Bacillati</taxon>
        <taxon>Actinomycetota</taxon>
        <taxon>Actinomycetes</taxon>
        <taxon>Micromonosporales</taxon>
        <taxon>Micromonosporaceae</taxon>
        <taxon>Actinoplanes</taxon>
    </lineage>
</organism>
<dbReference type="EMBL" id="JBHSBL010000029">
    <property type="protein sequence ID" value="MFC4071832.1"/>
    <property type="molecule type" value="Genomic_DNA"/>
</dbReference>
<dbReference type="RefSeq" id="WP_378072710.1">
    <property type="nucleotide sequence ID" value="NZ_JBHSBL010000029.1"/>
</dbReference>
<dbReference type="Gene3D" id="1.10.3290.10">
    <property type="entry name" value="Fido-like domain"/>
    <property type="match status" value="1"/>
</dbReference>
<protein>
    <recommendedName>
        <fullName evidence="1">Fido domain-containing protein</fullName>
    </recommendedName>
</protein>
<sequence length="216" mass="23513">MPDQLTTWLHVREQVPWGSIVAHLPTPILAVRDGFTAHAGTGADPRRRGLLLAAYDEVRCAAATSPGLTADMTARWNGMLLGIPAPGFRRDPAFAKNGRERYGLHADTRQRYESCLAQATDLAIPVAARAARAYLDVAFFHPYDDGNARLGGLVLHFVLRRAGVELDEVGPILTIVRRADDTEGAAGLARLVHGIATATHRRWVRRCHDLARCGPG</sequence>
<reference evidence="3" key="1">
    <citation type="journal article" date="2019" name="Int. J. Syst. Evol. Microbiol.">
        <title>The Global Catalogue of Microorganisms (GCM) 10K type strain sequencing project: providing services to taxonomists for standard genome sequencing and annotation.</title>
        <authorList>
            <consortium name="The Broad Institute Genomics Platform"/>
            <consortium name="The Broad Institute Genome Sequencing Center for Infectious Disease"/>
            <person name="Wu L."/>
            <person name="Ma J."/>
        </authorList>
    </citation>
    <scope>NUCLEOTIDE SEQUENCE [LARGE SCALE GENOMIC DNA]</scope>
    <source>
        <strain evidence="3">TBRC 5832</strain>
    </source>
</reference>
<evidence type="ECO:0000313" key="3">
    <source>
        <dbReference type="Proteomes" id="UP001595867"/>
    </source>
</evidence>